<comment type="caution">
    <text evidence="1">The sequence shown here is derived from an EMBL/GenBank/DDBJ whole genome shotgun (WGS) entry which is preliminary data.</text>
</comment>
<sequence>MSKYWRCFGEGLVEIALGEFEGRQTELSRPAEQPSRVARQVEQLAVDAVVEVRTARLRCEHSVGAAQGVRFHVCVCNYKNQIIDGILIAHERTGEVAGIELSIEDELVGAVHEVADSVGAGKEAVRATSQLVVSIGTCRAVGWLVAQRSVQLVATHNN</sequence>
<gene>
    <name evidence="1" type="ORF">WR25_20494</name>
</gene>
<organism evidence="1 2">
    <name type="scientific">Diploscapter pachys</name>
    <dbReference type="NCBI Taxonomy" id="2018661"/>
    <lineage>
        <taxon>Eukaryota</taxon>
        <taxon>Metazoa</taxon>
        <taxon>Ecdysozoa</taxon>
        <taxon>Nematoda</taxon>
        <taxon>Chromadorea</taxon>
        <taxon>Rhabditida</taxon>
        <taxon>Rhabditina</taxon>
        <taxon>Rhabditomorpha</taxon>
        <taxon>Rhabditoidea</taxon>
        <taxon>Rhabditidae</taxon>
        <taxon>Diploscapter</taxon>
    </lineage>
</organism>
<dbReference type="Proteomes" id="UP000218231">
    <property type="component" value="Unassembled WGS sequence"/>
</dbReference>
<protein>
    <submittedName>
        <fullName evidence="1">Uncharacterized protein</fullName>
    </submittedName>
</protein>
<evidence type="ECO:0000313" key="2">
    <source>
        <dbReference type="Proteomes" id="UP000218231"/>
    </source>
</evidence>
<accession>A0A2A2JS06</accession>
<dbReference type="AlphaFoldDB" id="A0A2A2JS06"/>
<evidence type="ECO:0000313" key="1">
    <source>
        <dbReference type="EMBL" id="PAV64362.1"/>
    </source>
</evidence>
<reference evidence="1 2" key="1">
    <citation type="journal article" date="2017" name="Curr. Biol.">
        <title>Genome architecture and evolution of a unichromosomal asexual nematode.</title>
        <authorList>
            <person name="Fradin H."/>
            <person name="Zegar C."/>
            <person name="Gutwein M."/>
            <person name="Lucas J."/>
            <person name="Kovtun M."/>
            <person name="Corcoran D."/>
            <person name="Baugh L.R."/>
            <person name="Kiontke K."/>
            <person name="Gunsalus K."/>
            <person name="Fitch D.H."/>
            <person name="Piano F."/>
        </authorList>
    </citation>
    <scope>NUCLEOTIDE SEQUENCE [LARGE SCALE GENOMIC DNA]</scope>
    <source>
        <strain evidence="1">PF1309</strain>
    </source>
</reference>
<proteinExistence type="predicted"/>
<dbReference type="EMBL" id="LIAE01010265">
    <property type="protein sequence ID" value="PAV64362.1"/>
    <property type="molecule type" value="Genomic_DNA"/>
</dbReference>
<name>A0A2A2JS06_9BILA</name>
<keyword evidence="2" id="KW-1185">Reference proteome</keyword>